<dbReference type="OrthoDB" id="88467at2759"/>
<keyword evidence="1" id="KW-1015">Disulfide bond</keyword>
<keyword evidence="1" id="KW-0245">EGF-like domain</keyword>
<feature type="domain" description="EGF-like" evidence="4">
    <location>
        <begin position="81"/>
        <end position="119"/>
    </location>
</feature>
<evidence type="ECO:0000313" key="6">
    <source>
        <dbReference type="Proteomes" id="UP000005408"/>
    </source>
</evidence>
<dbReference type="PROSITE" id="PS01186">
    <property type="entry name" value="EGF_2"/>
    <property type="match status" value="1"/>
</dbReference>
<name>A0A8W8MBN7_MAGGI</name>
<evidence type="ECO:0000256" key="3">
    <source>
        <dbReference type="SAM" id="SignalP"/>
    </source>
</evidence>
<organism evidence="5 6">
    <name type="scientific">Magallana gigas</name>
    <name type="common">Pacific oyster</name>
    <name type="synonym">Crassostrea gigas</name>
    <dbReference type="NCBI Taxonomy" id="29159"/>
    <lineage>
        <taxon>Eukaryota</taxon>
        <taxon>Metazoa</taxon>
        <taxon>Spiralia</taxon>
        <taxon>Lophotrochozoa</taxon>
        <taxon>Mollusca</taxon>
        <taxon>Bivalvia</taxon>
        <taxon>Autobranchia</taxon>
        <taxon>Pteriomorphia</taxon>
        <taxon>Ostreida</taxon>
        <taxon>Ostreoidea</taxon>
        <taxon>Ostreidae</taxon>
        <taxon>Magallana</taxon>
    </lineage>
</organism>
<protein>
    <recommendedName>
        <fullName evidence="4">EGF-like domain-containing protein</fullName>
    </recommendedName>
</protein>
<comment type="caution">
    <text evidence="1">Lacks conserved residue(s) required for the propagation of feature annotation.</text>
</comment>
<dbReference type="PROSITE" id="PS00022">
    <property type="entry name" value="EGF_1"/>
    <property type="match status" value="1"/>
</dbReference>
<feature type="disulfide bond" evidence="1">
    <location>
        <begin position="109"/>
        <end position="118"/>
    </location>
</feature>
<keyword evidence="6" id="KW-1185">Reference proteome</keyword>
<dbReference type="Gene3D" id="2.10.25.10">
    <property type="entry name" value="Laminin"/>
    <property type="match status" value="1"/>
</dbReference>
<dbReference type="Proteomes" id="UP000005408">
    <property type="component" value="Unassembled WGS sequence"/>
</dbReference>
<evidence type="ECO:0000259" key="4">
    <source>
        <dbReference type="PROSITE" id="PS50026"/>
    </source>
</evidence>
<evidence type="ECO:0000256" key="1">
    <source>
        <dbReference type="PROSITE-ProRule" id="PRU00076"/>
    </source>
</evidence>
<feature type="chain" id="PRO_5036481959" description="EGF-like domain-containing protein" evidence="3">
    <location>
        <begin position="23"/>
        <end position="178"/>
    </location>
</feature>
<dbReference type="EnsemblMetazoa" id="G32747.1">
    <property type="protein sequence ID" value="G32747.1:cds"/>
    <property type="gene ID" value="G32747"/>
</dbReference>
<dbReference type="SUPFAM" id="SSF57196">
    <property type="entry name" value="EGF/Laminin"/>
    <property type="match status" value="1"/>
</dbReference>
<dbReference type="AlphaFoldDB" id="A0A8W8MBN7"/>
<feature type="signal peptide" evidence="3">
    <location>
        <begin position="1"/>
        <end position="22"/>
    </location>
</feature>
<dbReference type="InterPro" id="IPR000742">
    <property type="entry name" value="EGF"/>
</dbReference>
<evidence type="ECO:0000256" key="2">
    <source>
        <dbReference type="SAM" id="Phobius"/>
    </source>
</evidence>
<keyword evidence="2" id="KW-0812">Transmembrane</keyword>
<keyword evidence="3" id="KW-0732">Signal</keyword>
<reference evidence="5" key="1">
    <citation type="submission" date="2022-08" db="UniProtKB">
        <authorList>
            <consortium name="EnsemblMetazoa"/>
        </authorList>
    </citation>
    <scope>IDENTIFICATION</scope>
    <source>
        <strain evidence="5">05x7-T-G4-1.051#20</strain>
    </source>
</reference>
<proteinExistence type="predicted"/>
<dbReference type="PROSITE" id="PS50026">
    <property type="entry name" value="EGF_3"/>
    <property type="match status" value="1"/>
</dbReference>
<evidence type="ECO:0000313" key="5">
    <source>
        <dbReference type="EnsemblMetazoa" id="G32747.1:cds"/>
    </source>
</evidence>
<keyword evidence="2" id="KW-0472">Membrane</keyword>
<sequence length="178" mass="19340">MLPPKTCLLLVGLCLLFRYSVCDGPRIRTCTTDADCTYLGDAFCDSTSPKFCKCDSGFYPYIGDTPVPDAGSASPDVNCLDISVCRPGLNQCNSRGECYRYGEVFRCVCDYGYSGDNCEIDSFATTTPRMTITTKSPRRGIGNFVPFLAIPGVGIIIIIIIIIIIFFPMSTMGPVKTG</sequence>
<keyword evidence="2" id="KW-1133">Transmembrane helix</keyword>
<accession>A0A8W8MBN7</accession>
<feature type="transmembrane region" description="Helical" evidence="2">
    <location>
        <begin position="144"/>
        <end position="167"/>
    </location>
</feature>